<evidence type="ECO:0000313" key="1">
    <source>
        <dbReference type="EMBL" id="KAK3326599.1"/>
    </source>
</evidence>
<protein>
    <submittedName>
        <fullName evidence="1">Uncharacterized protein</fullName>
    </submittedName>
</protein>
<feature type="non-terminal residue" evidence="1">
    <location>
        <position position="75"/>
    </location>
</feature>
<dbReference type="EMBL" id="JAUEDM010000002">
    <property type="protein sequence ID" value="KAK3326599.1"/>
    <property type="molecule type" value="Genomic_DNA"/>
</dbReference>
<dbReference type="Proteomes" id="UP001283341">
    <property type="component" value="Unassembled WGS sequence"/>
</dbReference>
<name>A0AAE0MD33_9PEZI</name>
<gene>
    <name evidence="1" type="ORF">B0H66DRAFT_551330</name>
</gene>
<evidence type="ECO:0000313" key="2">
    <source>
        <dbReference type="Proteomes" id="UP001283341"/>
    </source>
</evidence>
<sequence length="75" mass="8397">MCLFRFPSSFFTSRVSKLGGDFSMMIWGLIISHVVRGQYLGKQFSIWSLCNNRTGVTVTQVCPPCGSNAKYQVVL</sequence>
<accession>A0AAE0MD33</accession>
<organism evidence="1 2">
    <name type="scientific">Apodospora peruviana</name>
    <dbReference type="NCBI Taxonomy" id="516989"/>
    <lineage>
        <taxon>Eukaryota</taxon>
        <taxon>Fungi</taxon>
        <taxon>Dikarya</taxon>
        <taxon>Ascomycota</taxon>
        <taxon>Pezizomycotina</taxon>
        <taxon>Sordariomycetes</taxon>
        <taxon>Sordariomycetidae</taxon>
        <taxon>Sordariales</taxon>
        <taxon>Lasiosphaeriaceae</taxon>
        <taxon>Apodospora</taxon>
    </lineage>
</organism>
<comment type="caution">
    <text evidence="1">The sequence shown here is derived from an EMBL/GenBank/DDBJ whole genome shotgun (WGS) entry which is preliminary data.</text>
</comment>
<proteinExistence type="predicted"/>
<dbReference type="AlphaFoldDB" id="A0AAE0MD33"/>
<keyword evidence="2" id="KW-1185">Reference proteome</keyword>
<reference evidence="1" key="1">
    <citation type="journal article" date="2023" name="Mol. Phylogenet. Evol.">
        <title>Genome-scale phylogeny and comparative genomics of the fungal order Sordariales.</title>
        <authorList>
            <person name="Hensen N."/>
            <person name="Bonometti L."/>
            <person name="Westerberg I."/>
            <person name="Brannstrom I.O."/>
            <person name="Guillou S."/>
            <person name="Cros-Aarteil S."/>
            <person name="Calhoun S."/>
            <person name="Haridas S."/>
            <person name="Kuo A."/>
            <person name="Mondo S."/>
            <person name="Pangilinan J."/>
            <person name="Riley R."/>
            <person name="LaButti K."/>
            <person name="Andreopoulos B."/>
            <person name="Lipzen A."/>
            <person name="Chen C."/>
            <person name="Yan M."/>
            <person name="Daum C."/>
            <person name="Ng V."/>
            <person name="Clum A."/>
            <person name="Steindorff A."/>
            <person name="Ohm R.A."/>
            <person name="Martin F."/>
            <person name="Silar P."/>
            <person name="Natvig D.O."/>
            <person name="Lalanne C."/>
            <person name="Gautier V."/>
            <person name="Ament-Velasquez S.L."/>
            <person name="Kruys A."/>
            <person name="Hutchinson M.I."/>
            <person name="Powell A.J."/>
            <person name="Barry K."/>
            <person name="Miller A.N."/>
            <person name="Grigoriev I.V."/>
            <person name="Debuchy R."/>
            <person name="Gladieux P."/>
            <person name="Hiltunen Thoren M."/>
            <person name="Johannesson H."/>
        </authorList>
    </citation>
    <scope>NUCLEOTIDE SEQUENCE</scope>
    <source>
        <strain evidence="1">CBS 118394</strain>
    </source>
</reference>
<reference evidence="1" key="2">
    <citation type="submission" date="2023-06" db="EMBL/GenBank/DDBJ databases">
        <authorList>
            <consortium name="Lawrence Berkeley National Laboratory"/>
            <person name="Haridas S."/>
            <person name="Hensen N."/>
            <person name="Bonometti L."/>
            <person name="Westerberg I."/>
            <person name="Brannstrom I.O."/>
            <person name="Guillou S."/>
            <person name="Cros-Aarteil S."/>
            <person name="Calhoun S."/>
            <person name="Kuo A."/>
            <person name="Mondo S."/>
            <person name="Pangilinan J."/>
            <person name="Riley R."/>
            <person name="Labutti K."/>
            <person name="Andreopoulos B."/>
            <person name="Lipzen A."/>
            <person name="Chen C."/>
            <person name="Yanf M."/>
            <person name="Daum C."/>
            <person name="Ng V."/>
            <person name="Clum A."/>
            <person name="Steindorff A."/>
            <person name="Ohm R."/>
            <person name="Martin F."/>
            <person name="Silar P."/>
            <person name="Natvig D."/>
            <person name="Lalanne C."/>
            <person name="Gautier V."/>
            <person name="Ament-Velasquez S.L."/>
            <person name="Kruys A."/>
            <person name="Hutchinson M.I."/>
            <person name="Powell A.J."/>
            <person name="Barry K."/>
            <person name="Miller A.N."/>
            <person name="Grigoriev I.V."/>
            <person name="Debuchy R."/>
            <person name="Gladieux P."/>
            <person name="Thoren M.H."/>
            <person name="Johannesson H."/>
        </authorList>
    </citation>
    <scope>NUCLEOTIDE SEQUENCE</scope>
    <source>
        <strain evidence="1">CBS 118394</strain>
    </source>
</reference>